<dbReference type="PANTHER" id="PTHR36451">
    <property type="entry name" value="PAPS-DEPENDENT SULFOTRANSFERASE STF3"/>
    <property type="match status" value="1"/>
</dbReference>
<evidence type="ECO:0000313" key="1">
    <source>
        <dbReference type="EMBL" id="SOX51575.1"/>
    </source>
</evidence>
<dbReference type="InterPro" id="IPR027417">
    <property type="entry name" value="P-loop_NTPase"/>
</dbReference>
<keyword evidence="2" id="KW-1185">Reference proteome</keyword>
<dbReference type="AlphaFoldDB" id="A0A2K4Y464"/>
<dbReference type="Pfam" id="PF13469">
    <property type="entry name" value="Sulfotransfer_3"/>
    <property type="match status" value="1"/>
</dbReference>
<dbReference type="EMBL" id="FXEG02000001">
    <property type="protein sequence ID" value="SOX51575.1"/>
    <property type="molecule type" value="Genomic_DNA"/>
</dbReference>
<accession>A0A2K4Y464</accession>
<proteinExistence type="predicted"/>
<evidence type="ECO:0000313" key="2">
    <source>
        <dbReference type="Proteomes" id="UP000236318"/>
    </source>
</evidence>
<dbReference type="GO" id="GO:0016740">
    <property type="term" value="F:transferase activity"/>
    <property type="evidence" value="ECO:0007669"/>
    <property type="project" value="UniProtKB-KW"/>
</dbReference>
<sequence length="411" mass="46770">VTDAVRLDDLTLPRFSAEGQQILDMMATMAPQCPLESDALHAQASADTGLHDFGSDDYRERLEVYLAAVREIDGLHGAGIVNFYGQLLQLLKNRLLLTDLLKRHPEINDIELRSPVVIAGLPRTGTTHLHNLLAAPPTFRTMPYWESNEPFPLPNEVGAEPDPRRARMDVAVGVVNMVMPHFALMHEMTTDHVHEEIQLLANDISTMLFETLGEVPRWRDYYRTHDQTPHYEYLATQLKAMQFLRGGRRWLLKSPQHLEQVRVLDRVFPDSIVVFTHRDPVPVALSMIAMITYSARMHRSPVPVAQIANSWIDRLDAMLTALVRDRDAIGPDRSIDIRFNDFMADELGVAERVYALAGEPFTDEARKPIADYLANHQRGRLGNVQTSFDMFGLQESALRERFAPYVQRFLD</sequence>
<gene>
    <name evidence="1" type="ORF">MAAFP003_236</name>
</gene>
<organism evidence="1 2">
    <name type="scientific">Mycobacterium ahvazicum</name>
    <dbReference type="NCBI Taxonomy" id="1964395"/>
    <lineage>
        <taxon>Bacteria</taxon>
        <taxon>Bacillati</taxon>
        <taxon>Actinomycetota</taxon>
        <taxon>Actinomycetes</taxon>
        <taxon>Mycobacteriales</taxon>
        <taxon>Mycobacteriaceae</taxon>
        <taxon>Mycobacterium</taxon>
        <taxon>Mycobacterium simiae complex</taxon>
    </lineage>
</organism>
<dbReference type="InterPro" id="IPR052736">
    <property type="entry name" value="Stf3_sulfotransferase"/>
</dbReference>
<name>A0A2K4Y464_9MYCO</name>
<dbReference type="SUPFAM" id="SSF52540">
    <property type="entry name" value="P-loop containing nucleoside triphosphate hydrolases"/>
    <property type="match status" value="1"/>
</dbReference>
<dbReference type="PANTHER" id="PTHR36451:SF1">
    <property type="entry name" value="OMEGA-HYDROXY-BETA-DIHYDROMENAQUINONE-9 SULFOTRANSFERASE STF3"/>
    <property type="match status" value="1"/>
</dbReference>
<protein>
    <submittedName>
        <fullName evidence="1">Sulfotransferase</fullName>
    </submittedName>
</protein>
<dbReference type="Gene3D" id="3.40.50.300">
    <property type="entry name" value="P-loop containing nucleotide triphosphate hydrolases"/>
    <property type="match status" value="1"/>
</dbReference>
<comment type="caution">
    <text evidence="1">The sequence shown here is derived from an EMBL/GenBank/DDBJ whole genome shotgun (WGS) entry which is preliminary data.</text>
</comment>
<reference evidence="1" key="1">
    <citation type="submission" date="2018-01" db="EMBL/GenBank/DDBJ databases">
        <authorList>
            <consortium name="Urmite Genomes"/>
        </authorList>
    </citation>
    <scope>NUCLEOTIDE SEQUENCE [LARGE SCALE GENOMIC DNA]</scope>
    <source>
        <strain evidence="1">AFP003</strain>
    </source>
</reference>
<dbReference type="Proteomes" id="UP000236318">
    <property type="component" value="Unassembled WGS sequence"/>
</dbReference>
<feature type="non-terminal residue" evidence="1">
    <location>
        <position position="1"/>
    </location>
</feature>